<dbReference type="InterPro" id="IPR024079">
    <property type="entry name" value="MetalloPept_cat_dom_sf"/>
</dbReference>
<keyword evidence="11" id="KW-0449">Lipoprotein</keyword>
<dbReference type="Proteomes" id="UP000070533">
    <property type="component" value="Unassembled WGS sequence"/>
</dbReference>
<feature type="signal peptide" evidence="9">
    <location>
        <begin position="1"/>
        <end position="20"/>
    </location>
</feature>
<keyword evidence="2" id="KW-0645">Protease</keyword>
<dbReference type="AlphaFoldDB" id="A0A133PT39"/>
<dbReference type="STRING" id="28128.HMPREF3226_02877"/>
<dbReference type="SUPFAM" id="SSF55486">
    <property type="entry name" value="Metalloproteases ('zincins'), catalytic domain"/>
    <property type="match status" value="1"/>
</dbReference>
<proteinExistence type="inferred from homology"/>
<dbReference type="Gene3D" id="2.60.40.10">
    <property type="entry name" value="Immunoglobulins"/>
    <property type="match status" value="1"/>
</dbReference>
<evidence type="ECO:0000259" key="10">
    <source>
        <dbReference type="Pfam" id="PF05572"/>
    </source>
</evidence>
<evidence type="ECO:0000256" key="4">
    <source>
        <dbReference type="ARBA" id="ARBA00022729"/>
    </source>
</evidence>
<dbReference type="CDD" id="cd14948">
    <property type="entry name" value="BACON"/>
    <property type="match status" value="1"/>
</dbReference>
<keyword evidence="4 9" id="KW-0732">Signal</keyword>
<dbReference type="GO" id="GO:0008237">
    <property type="term" value="F:metallopeptidase activity"/>
    <property type="evidence" value="ECO:0007669"/>
    <property type="project" value="UniProtKB-KW"/>
</dbReference>
<dbReference type="GO" id="GO:0006508">
    <property type="term" value="P:proteolysis"/>
    <property type="evidence" value="ECO:0007669"/>
    <property type="project" value="UniProtKB-KW"/>
</dbReference>
<dbReference type="InterPro" id="IPR008754">
    <property type="entry name" value="Peptidase_M43"/>
</dbReference>
<keyword evidence="7" id="KW-0482">Metalloprotease</keyword>
<dbReference type="PROSITE" id="PS51257">
    <property type="entry name" value="PROKAR_LIPOPROTEIN"/>
    <property type="match status" value="1"/>
</dbReference>
<keyword evidence="5" id="KW-0378">Hydrolase</keyword>
<evidence type="ECO:0000256" key="1">
    <source>
        <dbReference type="ARBA" id="ARBA00008721"/>
    </source>
</evidence>
<dbReference type="PANTHER" id="PTHR47466:SF1">
    <property type="entry name" value="METALLOPROTEASE MEP1 (AFU_ORTHOLOGUE AFUA_1G07730)-RELATED"/>
    <property type="match status" value="1"/>
</dbReference>
<evidence type="ECO:0000313" key="12">
    <source>
        <dbReference type="Proteomes" id="UP000070533"/>
    </source>
</evidence>
<dbReference type="PANTHER" id="PTHR47466">
    <property type="match status" value="1"/>
</dbReference>
<evidence type="ECO:0000313" key="11">
    <source>
        <dbReference type="EMBL" id="KXA32026.1"/>
    </source>
</evidence>
<dbReference type="eggNOG" id="COG3291">
    <property type="taxonomic scope" value="Bacteria"/>
</dbReference>
<name>A0A133PT39_9BACT</name>
<keyword evidence="3" id="KW-0479">Metal-binding</keyword>
<reference evidence="12" key="1">
    <citation type="submission" date="2016-01" db="EMBL/GenBank/DDBJ databases">
        <authorList>
            <person name="Mitreva M."/>
            <person name="Pepin K.H."/>
            <person name="Mihindukulasuriya K.A."/>
            <person name="Fulton R."/>
            <person name="Fronick C."/>
            <person name="O'Laughlin M."/>
            <person name="Miner T."/>
            <person name="Herter B."/>
            <person name="Rosa B.A."/>
            <person name="Cordes M."/>
            <person name="Tomlinson C."/>
            <person name="Wollam A."/>
            <person name="Palsikar V.B."/>
            <person name="Mardis E.R."/>
            <person name="Wilson R.K."/>
        </authorList>
    </citation>
    <scope>NUCLEOTIDE SEQUENCE [LARGE SCALE GENOMIC DNA]</scope>
    <source>
        <strain evidence="12">MJR7716</strain>
    </source>
</reference>
<evidence type="ECO:0000256" key="9">
    <source>
        <dbReference type="SAM" id="SignalP"/>
    </source>
</evidence>
<dbReference type="Pfam" id="PF05572">
    <property type="entry name" value="Peptidase_M43"/>
    <property type="match status" value="1"/>
</dbReference>
<evidence type="ECO:0000256" key="5">
    <source>
        <dbReference type="ARBA" id="ARBA00022801"/>
    </source>
</evidence>
<feature type="domain" description="Peptidase M43 pregnancy-associated plasma-A" evidence="10">
    <location>
        <begin position="276"/>
        <end position="404"/>
    </location>
</feature>
<keyword evidence="6" id="KW-0862">Zinc</keyword>
<comment type="caution">
    <text evidence="11">The sequence shown here is derived from an EMBL/GenBank/DDBJ whole genome shotgun (WGS) entry which is preliminary data.</text>
</comment>
<dbReference type="OrthoDB" id="6278496at2"/>
<gene>
    <name evidence="11" type="ORF">HMPREF3226_02877</name>
</gene>
<dbReference type="NCBIfam" id="TIGR03952">
    <property type="entry name" value="metzin_BF0631"/>
    <property type="match status" value="1"/>
</dbReference>
<protein>
    <submittedName>
        <fullName evidence="11">Zinc-dependent metalloproteinase lipoprotein, BF0631 family</fullName>
    </submittedName>
</protein>
<keyword evidence="12" id="KW-1185">Reference proteome</keyword>
<keyword evidence="8" id="KW-1015">Disulfide bond</keyword>
<evidence type="ECO:0000256" key="7">
    <source>
        <dbReference type="ARBA" id="ARBA00023049"/>
    </source>
</evidence>
<evidence type="ECO:0000256" key="8">
    <source>
        <dbReference type="ARBA" id="ARBA00023157"/>
    </source>
</evidence>
<dbReference type="InterPro" id="IPR013783">
    <property type="entry name" value="Ig-like_fold"/>
</dbReference>
<accession>A0A133PT39</accession>
<evidence type="ECO:0000256" key="3">
    <source>
        <dbReference type="ARBA" id="ARBA00022723"/>
    </source>
</evidence>
<evidence type="ECO:0000256" key="2">
    <source>
        <dbReference type="ARBA" id="ARBA00022670"/>
    </source>
</evidence>
<dbReference type="RefSeq" id="WP_025875274.1">
    <property type="nucleotide sequence ID" value="NZ_BAAAXP010000019.1"/>
</dbReference>
<dbReference type="GO" id="GO:0046872">
    <property type="term" value="F:metal ion binding"/>
    <property type="evidence" value="ECO:0007669"/>
    <property type="project" value="UniProtKB-KW"/>
</dbReference>
<dbReference type="Gene3D" id="3.40.390.10">
    <property type="entry name" value="Collagenase (Catalytic Domain)"/>
    <property type="match status" value="1"/>
</dbReference>
<dbReference type="InterPro" id="IPR023852">
    <property type="entry name" value="Metalloproteinase_lipop_BF0631"/>
</dbReference>
<dbReference type="PATRIC" id="fig|28128.5.peg.2965"/>
<dbReference type="EMBL" id="LRQG01000263">
    <property type="protein sequence ID" value="KXA32026.1"/>
    <property type="molecule type" value="Genomic_DNA"/>
</dbReference>
<organism evidence="11 12">
    <name type="scientific">Prevotella corporis</name>
    <dbReference type="NCBI Taxonomy" id="28128"/>
    <lineage>
        <taxon>Bacteria</taxon>
        <taxon>Pseudomonadati</taxon>
        <taxon>Bacteroidota</taxon>
        <taxon>Bacteroidia</taxon>
        <taxon>Bacteroidales</taxon>
        <taxon>Prevotellaceae</taxon>
        <taxon>Prevotella</taxon>
    </lineage>
</organism>
<dbReference type="InterPro" id="IPR024361">
    <property type="entry name" value="BACON"/>
</dbReference>
<sequence length="438" mass="50497">MKQIRKIMLFMILGTAMLFASCEDENVIQNSILEIDKTEIKAPVEGAKINIKVTSNVAWTISSKQGWAVPEITNGEGTREVEINITENLYRDERKDILTLATVDGTQTKTIEIVQETAQKPDENYAYKLPVVFHVIYRDAKNEKQNLREGYLKEVLSDVNKIWKEAAPHLNVEFVMATETPNGVTMAEPGVHRVQWNIDKIDYKRFMGYTEAAPKRYRDLLWDQNRYVNICLYNFSDPDITGVTTLPYTIAPDTLDGLEKLPNNIAPTELPISYCVSVNSLYAYTKPGNSLESTNFVSTIAHELGHYLGLRHVFGEDANMKTDYNEDSDFCKDTPTYNRKKYLKELSKYKLAHPKFTQEDVNKWILRTNSITGEQFTSNNIMDYYWTLRNKFTEEQAKRMQYVLLHSPFVPGPKIRTAKQKIVSKRNFKMPVRHAICQ</sequence>
<evidence type="ECO:0000256" key="6">
    <source>
        <dbReference type="ARBA" id="ARBA00022833"/>
    </source>
</evidence>
<comment type="similarity">
    <text evidence="1">Belongs to the peptidase M43B family.</text>
</comment>
<feature type="chain" id="PRO_5007458495" evidence="9">
    <location>
        <begin position="21"/>
        <end position="438"/>
    </location>
</feature>